<dbReference type="AlphaFoldDB" id="A0A4Y9R061"/>
<dbReference type="Proteomes" id="UP000298127">
    <property type="component" value="Unassembled WGS sequence"/>
</dbReference>
<organism evidence="2 3">
    <name type="scientific">Orlajensenia leifsoniae</name>
    <dbReference type="NCBI Taxonomy" id="2561933"/>
    <lineage>
        <taxon>Bacteria</taxon>
        <taxon>Bacillati</taxon>
        <taxon>Actinomycetota</taxon>
        <taxon>Actinomycetes</taxon>
        <taxon>Micrococcales</taxon>
        <taxon>Microbacteriaceae</taxon>
        <taxon>Orlajensenia</taxon>
    </lineage>
</organism>
<evidence type="ECO:0000313" key="2">
    <source>
        <dbReference type="EMBL" id="TFV98099.1"/>
    </source>
</evidence>
<accession>A0A4Y9R061</accession>
<evidence type="ECO:0000313" key="3">
    <source>
        <dbReference type="Proteomes" id="UP000298127"/>
    </source>
</evidence>
<comment type="caution">
    <text evidence="2">The sequence shown here is derived from an EMBL/GenBank/DDBJ whole genome shotgun (WGS) entry which is preliminary data.</text>
</comment>
<gene>
    <name evidence="2" type="ORF">E4M00_08670</name>
</gene>
<feature type="region of interest" description="Disordered" evidence="1">
    <location>
        <begin position="59"/>
        <end position="86"/>
    </location>
</feature>
<reference evidence="2 3" key="1">
    <citation type="journal article" date="2018" name="J. Microbiol.">
        <title>Leifsonia flava sp. nov., a novel actinobacterium isolated from the rhizosphere of Aquilegia viridiflora.</title>
        <authorList>
            <person name="Cai Y."/>
            <person name="Tao W.Z."/>
            <person name="Ma Y.J."/>
            <person name="Cheng J."/>
            <person name="Zhang M.Y."/>
            <person name="Zhang Y.X."/>
        </authorList>
    </citation>
    <scope>NUCLEOTIDE SEQUENCE [LARGE SCALE GENOMIC DNA]</scope>
    <source>
        <strain evidence="2 3">SYP-B2174</strain>
    </source>
</reference>
<dbReference type="EMBL" id="SPQZ01000003">
    <property type="protein sequence ID" value="TFV98099.1"/>
    <property type="molecule type" value="Genomic_DNA"/>
</dbReference>
<dbReference type="RefSeq" id="WP_135120103.1">
    <property type="nucleotide sequence ID" value="NZ_SPQZ01000003.1"/>
</dbReference>
<protein>
    <submittedName>
        <fullName evidence="2">Uncharacterized protein</fullName>
    </submittedName>
</protein>
<keyword evidence="3" id="KW-1185">Reference proteome</keyword>
<sequence>MTWWIPVALVVLVAFIVFASHKGWVDFSNKVGRGTAGGGALGVVDEVFAPHRHEIEVQRERESVLPAPSPVADDDDKGILELNDADDPTTRFDGRIRLDL</sequence>
<evidence type="ECO:0000256" key="1">
    <source>
        <dbReference type="SAM" id="MobiDB-lite"/>
    </source>
</evidence>
<proteinExistence type="predicted"/>
<name>A0A4Y9R061_9MICO</name>